<dbReference type="Gene3D" id="2.115.10.20">
    <property type="entry name" value="Glycosyl hydrolase domain, family 43"/>
    <property type="match status" value="1"/>
</dbReference>
<dbReference type="PANTHER" id="PTHR37036">
    <property type="match status" value="1"/>
</dbReference>
<dbReference type="InterPro" id="IPR015045">
    <property type="entry name" value="MPT-1-like_LmxM"/>
</dbReference>
<evidence type="ECO:0000313" key="2">
    <source>
        <dbReference type="Proteomes" id="UP000015354"/>
    </source>
</evidence>
<dbReference type="InterPro" id="IPR023296">
    <property type="entry name" value="Glyco_hydro_beta-prop_sf"/>
</dbReference>
<dbReference type="AlphaFoldDB" id="S9UPW2"/>
<dbReference type="SUPFAM" id="SSF75005">
    <property type="entry name" value="Arabinanase/levansucrase/invertase"/>
    <property type="match status" value="1"/>
</dbReference>
<keyword evidence="2" id="KW-1185">Reference proteome</keyword>
<gene>
    <name evidence="1" type="ORF">STCU_03874</name>
</gene>
<evidence type="ECO:0000313" key="1">
    <source>
        <dbReference type="EMBL" id="EPY30824.1"/>
    </source>
</evidence>
<sequence>MATFEIVRNEKLEFEKTCVIYDKNLLSFKGVDGMDVYNCSVPFKYKGIYHLYGRVEKRSEWANSYVRLFVETGKDEYTLVPDQMIWQLEDPYVANVDDQIIVGGTHIRKTGGRVFNYYCDFFRGTPELLSYFTTGPDNMKDIRVVKLGNHKIGVFSRPKTASHSSIGFAIIETLDDLTAKVVEEAQPLNVIHTGAWGGVNQPYLLTSDKVGCISHYSYIDKDENGTPATIYINYSFVMDPITRDIFDAKVIGTKGCFPPCQPKVAKLVDCAFTSGIVMRPDGKCDLYSGLGDAHEGRITIDYPFEGHGDIVDTLTFN</sequence>
<reference evidence="1 2" key="1">
    <citation type="journal article" date="2013" name="PLoS ONE">
        <title>Predicting the Proteins of Angomonas deanei, Strigomonas culicis and Their Respective Endosymbionts Reveals New Aspects of the Trypanosomatidae Family.</title>
        <authorList>
            <person name="Motta M.C."/>
            <person name="Martins A.C."/>
            <person name="de Souza S.S."/>
            <person name="Catta-Preta C.M."/>
            <person name="Silva R."/>
            <person name="Klein C.C."/>
            <person name="de Almeida L.G."/>
            <person name="de Lima Cunha O."/>
            <person name="Ciapina L.P."/>
            <person name="Brocchi M."/>
            <person name="Colabardini A.C."/>
            <person name="de Araujo Lima B."/>
            <person name="Machado C.R."/>
            <person name="de Almeida Soares C.M."/>
            <person name="Probst C.M."/>
            <person name="de Menezes C.B."/>
            <person name="Thompson C.E."/>
            <person name="Bartholomeu D.C."/>
            <person name="Gradia D.F."/>
            <person name="Pavoni D.P."/>
            <person name="Grisard E.C."/>
            <person name="Fantinatti-Garboggini F."/>
            <person name="Marchini F.K."/>
            <person name="Rodrigues-Luiz G.F."/>
            <person name="Wagner G."/>
            <person name="Goldman G.H."/>
            <person name="Fietto J.L."/>
            <person name="Elias M.C."/>
            <person name="Goldman M.H."/>
            <person name="Sagot M.F."/>
            <person name="Pereira M."/>
            <person name="Stoco P.H."/>
            <person name="de Mendonca-Neto R.P."/>
            <person name="Teixeira S.M."/>
            <person name="Maciel T.E."/>
            <person name="de Oliveira Mendes T.A."/>
            <person name="Urmenyi T.P."/>
            <person name="de Souza W."/>
            <person name="Schenkman S."/>
            <person name="de Vasconcelos A.T."/>
        </authorList>
    </citation>
    <scope>NUCLEOTIDE SEQUENCE [LARGE SCALE GENOMIC DNA]</scope>
</reference>
<name>S9UPW2_9TRYP</name>
<organism evidence="1 2">
    <name type="scientific">Strigomonas culicis</name>
    <dbReference type="NCBI Taxonomy" id="28005"/>
    <lineage>
        <taxon>Eukaryota</taxon>
        <taxon>Discoba</taxon>
        <taxon>Euglenozoa</taxon>
        <taxon>Kinetoplastea</taxon>
        <taxon>Metakinetoplastina</taxon>
        <taxon>Trypanosomatida</taxon>
        <taxon>Trypanosomatidae</taxon>
        <taxon>Strigomonadinae</taxon>
        <taxon>Strigomonas</taxon>
    </lineage>
</organism>
<dbReference type="Proteomes" id="UP000015354">
    <property type="component" value="Unassembled WGS sequence"/>
</dbReference>
<dbReference type="PANTHER" id="PTHR37036:SF2">
    <property type="entry name" value="DUF1861 FAMILY PROTEIN"/>
    <property type="match status" value="1"/>
</dbReference>
<dbReference type="Pfam" id="PF08950">
    <property type="entry name" value="DUF1861"/>
    <property type="match status" value="1"/>
</dbReference>
<proteinExistence type="predicted"/>
<comment type="caution">
    <text evidence="1">The sequence shown here is derived from an EMBL/GenBank/DDBJ whole genome shotgun (WGS) entry which is preliminary data.</text>
</comment>
<accession>S9UPW2</accession>
<protein>
    <submittedName>
        <fullName evidence="1">Uncharacterized protein</fullName>
    </submittedName>
</protein>
<dbReference type="EMBL" id="ATMH01003874">
    <property type="protein sequence ID" value="EPY30824.1"/>
    <property type="molecule type" value="Genomic_DNA"/>
</dbReference>
<dbReference type="OrthoDB" id="255804at2759"/>